<keyword evidence="2" id="KW-1185">Reference proteome</keyword>
<dbReference type="Gene3D" id="3.80.10.10">
    <property type="entry name" value="Ribonuclease Inhibitor"/>
    <property type="match status" value="1"/>
</dbReference>
<dbReference type="InterPro" id="IPR032675">
    <property type="entry name" value="LRR_dom_sf"/>
</dbReference>
<gene>
    <name evidence="1" type="ORF">TASK_LOCUS1183</name>
</gene>
<reference evidence="3" key="1">
    <citation type="submission" date="2017-02" db="UniProtKB">
        <authorList>
            <consortium name="WormBaseParasite"/>
        </authorList>
    </citation>
    <scope>IDENTIFICATION</scope>
</reference>
<dbReference type="Proteomes" id="UP000282613">
    <property type="component" value="Unassembled WGS sequence"/>
</dbReference>
<dbReference type="OrthoDB" id="61560at2759"/>
<dbReference type="AlphaFoldDB" id="A0A0R3VV01"/>
<evidence type="ECO:0000313" key="3">
    <source>
        <dbReference type="WBParaSite" id="TASK_0000118201-mRNA-1"/>
    </source>
</evidence>
<proteinExistence type="predicted"/>
<organism evidence="3">
    <name type="scientific">Taenia asiatica</name>
    <name type="common">Asian tapeworm</name>
    <dbReference type="NCBI Taxonomy" id="60517"/>
    <lineage>
        <taxon>Eukaryota</taxon>
        <taxon>Metazoa</taxon>
        <taxon>Spiralia</taxon>
        <taxon>Lophotrochozoa</taxon>
        <taxon>Platyhelminthes</taxon>
        <taxon>Cestoda</taxon>
        <taxon>Eucestoda</taxon>
        <taxon>Cyclophyllidea</taxon>
        <taxon>Taeniidae</taxon>
        <taxon>Taenia</taxon>
    </lineage>
</organism>
<dbReference type="SUPFAM" id="SSF52047">
    <property type="entry name" value="RNI-like"/>
    <property type="match status" value="1"/>
</dbReference>
<dbReference type="EMBL" id="UYRS01000253">
    <property type="protein sequence ID" value="VDK22634.1"/>
    <property type="molecule type" value="Genomic_DNA"/>
</dbReference>
<accession>A0A0R3VV01</accession>
<dbReference type="STRING" id="60517.A0A0R3VV01"/>
<evidence type="ECO:0000313" key="2">
    <source>
        <dbReference type="Proteomes" id="UP000282613"/>
    </source>
</evidence>
<protein>
    <submittedName>
        <fullName evidence="3">ATP synthase subunit s, mitochondrial</fullName>
    </submittedName>
</protein>
<name>A0A0R3VV01_TAEAS</name>
<evidence type="ECO:0000313" key="1">
    <source>
        <dbReference type="EMBL" id="VDK22634.1"/>
    </source>
</evidence>
<reference evidence="1 2" key="2">
    <citation type="submission" date="2018-11" db="EMBL/GenBank/DDBJ databases">
        <authorList>
            <consortium name="Pathogen Informatics"/>
        </authorList>
    </citation>
    <scope>NUCLEOTIDE SEQUENCE [LARGE SCALE GENOMIC DNA]</scope>
</reference>
<dbReference type="WBParaSite" id="TASK_0000118201-mRNA-1">
    <property type="protein sequence ID" value="TASK_0000118201-mRNA-1"/>
    <property type="gene ID" value="TASK_0000118201"/>
</dbReference>
<sequence>MIQKEISQFKNNATQTKRITSEGSTINIWNDELKSLCICGDERLRDFGFGHQRPEKLTKLVIVNCPNVEDQMIGRLVELENLRCLNLSHCYRLTDRCASLICGSGYADRLRELYMAYCYELTDSGVSPLMER</sequence>